<evidence type="ECO:0000256" key="7">
    <source>
        <dbReference type="HAMAP-Rule" id="MF_00201"/>
    </source>
</evidence>
<dbReference type="PANTHER" id="PTHR33991:SF1">
    <property type="entry name" value="DNA REPAIR PROTEIN RECO"/>
    <property type="match status" value="1"/>
</dbReference>
<dbReference type="GO" id="GO:0006310">
    <property type="term" value="P:DNA recombination"/>
    <property type="evidence" value="ECO:0007669"/>
    <property type="project" value="UniProtKB-UniRule"/>
</dbReference>
<dbReference type="PANTHER" id="PTHR33991">
    <property type="entry name" value="DNA REPAIR PROTEIN RECO"/>
    <property type="match status" value="1"/>
</dbReference>
<dbReference type="EMBL" id="PCRM01000010">
    <property type="protein sequence ID" value="PIP21873.1"/>
    <property type="molecule type" value="Genomic_DNA"/>
</dbReference>
<evidence type="ECO:0000256" key="5">
    <source>
        <dbReference type="ARBA" id="ARBA00023204"/>
    </source>
</evidence>
<protein>
    <recommendedName>
        <fullName evidence="2 7">DNA repair protein RecO</fullName>
    </recommendedName>
    <alternativeName>
        <fullName evidence="6 7">Recombination protein O</fullName>
    </alternativeName>
</protein>
<comment type="function">
    <text evidence="7">Involved in DNA repair and RecF pathway recombination.</text>
</comment>
<dbReference type="GO" id="GO:0006302">
    <property type="term" value="P:double-strand break repair"/>
    <property type="evidence" value="ECO:0007669"/>
    <property type="project" value="TreeGrafter"/>
</dbReference>
<evidence type="ECO:0000259" key="8">
    <source>
        <dbReference type="Pfam" id="PF11967"/>
    </source>
</evidence>
<dbReference type="Proteomes" id="UP000231567">
    <property type="component" value="Unassembled WGS sequence"/>
</dbReference>
<keyword evidence="3 7" id="KW-0227">DNA damage</keyword>
<dbReference type="GO" id="GO:0043590">
    <property type="term" value="C:bacterial nucleoid"/>
    <property type="evidence" value="ECO:0007669"/>
    <property type="project" value="TreeGrafter"/>
</dbReference>
<dbReference type="SUPFAM" id="SSF50249">
    <property type="entry name" value="Nucleic acid-binding proteins"/>
    <property type="match status" value="1"/>
</dbReference>
<evidence type="ECO:0000256" key="1">
    <source>
        <dbReference type="ARBA" id="ARBA00007452"/>
    </source>
</evidence>
<evidence type="ECO:0000256" key="3">
    <source>
        <dbReference type="ARBA" id="ARBA00022763"/>
    </source>
</evidence>
<dbReference type="Gene3D" id="1.20.1440.120">
    <property type="entry name" value="Recombination protein O, C-terminal domain"/>
    <property type="match status" value="1"/>
</dbReference>
<dbReference type="Pfam" id="PF02565">
    <property type="entry name" value="RecO_C"/>
    <property type="match status" value="1"/>
</dbReference>
<evidence type="ECO:0000256" key="6">
    <source>
        <dbReference type="ARBA" id="ARBA00033409"/>
    </source>
</evidence>
<name>A0A2G9YT04_9BACT</name>
<keyword evidence="4 7" id="KW-0233">DNA recombination</keyword>
<evidence type="ECO:0000256" key="4">
    <source>
        <dbReference type="ARBA" id="ARBA00023172"/>
    </source>
</evidence>
<dbReference type="HAMAP" id="MF_00201">
    <property type="entry name" value="RecO"/>
    <property type="match status" value="1"/>
</dbReference>
<evidence type="ECO:0000313" key="9">
    <source>
        <dbReference type="EMBL" id="PIP21873.1"/>
    </source>
</evidence>
<reference evidence="9 10" key="1">
    <citation type="submission" date="2017-09" db="EMBL/GenBank/DDBJ databases">
        <title>Depth-based differentiation of microbial function through sediment-hosted aquifers and enrichment of novel symbionts in the deep terrestrial subsurface.</title>
        <authorList>
            <person name="Probst A.J."/>
            <person name="Ladd B."/>
            <person name="Jarett J.K."/>
            <person name="Geller-Mcgrath D.E."/>
            <person name="Sieber C.M."/>
            <person name="Emerson J.B."/>
            <person name="Anantharaman K."/>
            <person name="Thomas B.C."/>
            <person name="Malmstrom R."/>
            <person name="Stieglmeier M."/>
            <person name="Klingl A."/>
            <person name="Woyke T."/>
            <person name="Ryan C.M."/>
            <person name="Banfield J.F."/>
        </authorList>
    </citation>
    <scope>NUCLEOTIDE SEQUENCE [LARGE SCALE GENOMIC DNA]</scope>
    <source>
        <strain evidence="9">CG23_combo_of_CG06-09_8_20_14_all_40_13</strain>
    </source>
</reference>
<dbReference type="InterPro" id="IPR042242">
    <property type="entry name" value="RecO_C"/>
</dbReference>
<evidence type="ECO:0000256" key="2">
    <source>
        <dbReference type="ARBA" id="ARBA00021310"/>
    </source>
</evidence>
<dbReference type="InterPro" id="IPR012340">
    <property type="entry name" value="NA-bd_OB-fold"/>
</dbReference>
<evidence type="ECO:0000313" key="10">
    <source>
        <dbReference type="Proteomes" id="UP000231567"/>
    </source>
</evidence>
<dbReference type="NCBIfam" id="TIGR00613">
    <property type="entry name" value="reco"/>
    <property type="match status" value="1"/>
</dbReference>
<dbReference type="InterPro" id="IPR022572">
    <property type="entry name" value="DNA_rep/recomb_RecO_N"/>
</dbReference>
<organism evidence="9 10">
    <name type="scientific">Candidatus Nealsonbacteria bacterium CG23_combo_of_CG06-09_8_20_14_all_40_13</name>
    <dbReference type="NCBI Taxonomy" id="1974724"/>
    <lineage>
        <taxon>Bacteria</taxon>
        <taxon>Candidatus Nealsoniibacteriota</taxon>
    </lineage>
</organism>
<keyword evidence="5 7" id="KW-0234">DNA repair</keyword>
<gene>
    <name evidence="7 9" type="primary">recO</name>
    <name evidence="9" type="ORF">COX39_00410</name>
</gene>
<comment type="caution">
    <text evidence="9">The sequence shown here is derived from an EMBL/GenBank/DDBJ whole genome shotgun (WGS) entry which is preliminary data.</text>
</comment>
<accession>A0A2G9YT04</accession>
<dbReference type="Gene3D" id="2.40.50.140">
    <property type="entry name" value="Nucleic acid-binding proteins"/>
    <property type="match status" value="1"/>
</dbReference>
<feature type="domain" description="DNA replication/recombination mediator RecO N-terminal" evidence="8">
    <location>
        <begin position="1"/>
        <end position="79"/>
    </location>
</feature>
<dbReference type="AlphaFoldDB" id="A0A2G9YT04"/>
<proteinExistence type="inferred from homology"/>
<dbReference type="SUPFAM" id="SSF57863">
    <property type="entry name" value="ArfGap/RecO-like zinc finger"/>
    <property type="match status" value="1"/>
</dbReference>
<dbReference type="Pfam" id="PF11967">
    <property type="entry name" value="RecO_N"/>
    <property type="match status" value="1"/>
</dbReference>
<dbReference type="InterPro" id="IPR003717">
    <property type="entry name" value="RecO"/>
</dbReference>
<sequence>MATFKCHGLIIKKNNIGESDRILTIFTDKFGKVRAKAKGVRKTLSRLAGHLDLFCLTNLVLAEGKTLDVIIEAQTIECFPILGQDLKKTAAVFYLAELVDKTTGEHEPNLKIFHLLLKVLQKILLKNDEIYLRYFEINLLKYLGFRPHFGRCMHCQEKLKPTRNFFSPKEGGVLDIDCRQEDPTAIEISVSAIKLLRLMLQEDLDKFSKIKASIEVKKEMKRILSLFLNYTLEKKLSSAGFLEKIK</sequence>
<comment type="similarity">
    <text evidence="1 7">Belongs to the RecO family.</text>
</comment>
<dbReference type="InterPro" id="IPR037278">
    <property type="entry name" value="ARFGAP/RecO"/>
</dbReference>